<keyword evidence="3" id="KW-1185">Reference proteome</keyword>
<protein>
    <submittedName>
        <fullName evidence="2">Uncharacterized protein</fullName>
    </submittedName>
</protein>
<evidence type="ECO:0000313" key="3">
    <source>
        <dbReference type="Proteomes" id="UP001151760"/>
    </source>
</evidence>
<reference evidence="2" key="2">
    <citation type="submission" date="2022-01" db="EMBL/GenBank/DDBJ databases">
        <authorList>
            <person name="Yamashiro T."/>
            <person name="Shiraishi A."/>
            <person name="Satake H."/>
            <person name="Nakayama K."/>
        </authorList>
    </citation>
    <scope>NUCLEOTIDE SEQUENCE</scope>
</reference>
<accession>A0ABQ5FWB0</accession>
<name>A0ABQ5FWB0_9ASTR</name>
<evidence type="ECO:0000313" key="2">
    <source>
        <dbReference type="EMBL" id="GJT67637.1"/>
    </source>
</evidence>
<gene>
    <name evidence="2" type="ORF">Tco_1019117</name>
</gene>
<comment type="caution">
    <text evidence="2">The sequence shown here is derived from an EMBL/GenBank/DDBJ whole genome shotgun (WGS) entry which is preliminary data.</text>
</comment>
<organism evidence="2 3">
    <name type="scientific">Tanacetum coccineum</name>
    <dbReference type="NCBI Taxonomy" id="301880"/>
    <lineage>
        <taxon>Eukaryota</taxon>
        <taxon>Viridiplantae</taxon>
        <taxon>Streptophyta</taxon>
        <taxon>Embryophyta</taxon>
        <taxon>Tracheophyta</taxon>
        <taxon>Spermatophyta</taxon>
        <taxon>Magnoliopsida</taxon>
        <taxon>eudicotyledons</taxon>
        <taxon>Gunneridae</taxon>
        <taxon>Pentapetalae</taxon>
        <taxon>asterids</taxon>
        <taxon>campanulids</taxon>
        <taxon>Asterales</taxon>
        <taxon>Asteraceae</taxon>
        <taxon>Asteroideae</taxon>
        <taxon>Anthemideae</taxon>
        <taxon>Anthemidinae</taxon>
        <taxon>Tanacetum</taxon>
    </lineage>
</organism>
<sequence length="460" mass="53430">MALFPRLSIWVRQTQFMEFFDSKEVNASDFPNKCWQKSFSDGAKWEPEAYRCLLLRDFYSVKKLDKFIKKKRDTTTRELAFGGYYIGSRCFGHRSGVVNRSLFVTDVARLEACWVNEGSRIDMIYGCLGKAVGQIVSKIVVQRIHSAVHWEMKNRCSLFSSAYESNSFIDITSAIPNMDSDRGKEEHDDVNSEAQQVNALLTNELERYKEKEKHFAKDMIIDSEYCKKIKLLNDEISNLKSQACEKDKTFAKENEKYDEYGLDFENQNDNVNPSALNKSKELAPCLYNVDEMGKDELSDHKIIFEEELKCEAAKRLKVKQIKSPFSYHGFVYADEEPPKIPLKRKSGEKKILFENDTSIFKTKIKELEMTLAQQTKDFKDAKVDFSKKTDKFETYFEKLEKIKVVLERQLDRKIQDSNAEKDKFLKQIASLESKLASQDLISNQKEYSDLTQHSNGFQNS</sequence>
<reference evidence="2" key="1">
    <citation type="journal article" date="2022" name="Int. J. Mol. Sci.">
        <title>Draft Genome of Tanacetum Coccineum: Genomic Comparison of Closely Related Tanacetum-Family Plants.</title>
        <authorList>
            <person name="Yamashiro T."/>
            <person name="Shiraishi A."/>
            <person name="Nakayama K."/>
            <person name="Satake H."/>
        </authorList>
    </citation>
    <scope>NUCLEOTIDE SEQUENCE</scope>
</reference>
<dbReference type="Proteomes" id="UP001151760">
    <property type="component" value="Unassembled WGS sequence"/>
</dbReference>
<feature type="coiled-coil region" evidence="1">
    <location>
        <begin position="364"/>
        <end position="434"/>
    </location>
</feature>
<dbReference type="EMBL" id="BQNB010017827">
    <property type="protein sequence ID" value="GJT67637.1"/>
    <property type="molecule type" value="Genomic_DNA"/>
</dbReference>
<proteinExistence type="predicted"/>
<keyword evidence="1" id="KW-0175">Coiled coil</keyword>
<evidence type="ECO:0000256" key="1">
    <source>
        <dbReference type="SAM" id="Coils"/>
    </source>
</evidence>